<dbReference type="Pfam" id="PF05997">
    <property type="entry name" value="Nop52"/>
    <property type="match status" value="1"/>
</dbReference>
<evidence type="ECO:0000313" key="8">
    <source>
        <dbReference type="RefSeq" id="XP_050558128.1"/>
    </source>
</evidence>
<sequence>MNWKRDCRMVADCFSKYMRVATKMKIPEKTINKLKKIKKKVNKIQHKTEQVLVVAQEIKFARLLSGNEKKTRDRVLKALKKWLLNCFEKGYEFKEDDFTRVWKGLFYAVWMSDKPLIQEDLCEKISEVLDLFPASQLRAALLMFKAGLRILATEWYGLDQHRTDKFLMLVRRYLRASLRCLQRRQWSVKSCKLYASTLAGTDGILALKTPHYARNALSMLLHVLDCYLEEIAKVSNGEIPEASLVELLRPVCEYMCRGEAPSVCAAARRLLTALLRQSDAGLQYQQATAAWQKMGCPEGGPDALELVSDSEDDDEEQQNGDDDSVVEISEKPLDPRAGRVDVELPSLPVPARELASILRGELATTHASTQRRVRICLERFEKLAANDYPLRLPLPVEEESAPPVKPKKAAHSLHALEKKLITASDELALRGLSRKHRKRLLAKSRSGTSIIEELDTANQKLSNTATNGWQIEETKEPAAKKQKPNSSNNNKENKKRKHDGKLPSEGKKRKINGNVDGKPDTVSKDGADVGLKANASSKHKKVENGHTKIENNKNKKVENGHAKVENNKNKKVENGHAKIENKKIEHKDKAKHAKSTEKNNKPLVTKTKVSQEHNNKNTNVEKSSDVTVKDKNKKAEAQNVKTNESNKKSTETQNVKKNENKHEKNTKPAKNPTLVVNKVKQFQKQINKFDKKSEAKTVHYNTTPKKVKFVLKNNSMQQPVDYYKSVRQSPNIPFDGSKKPTKTNLKPSTPSPINPFFKKKLRLK</sequence>
<feature type="compositionally biased region" description="Basic and acidic residues" evidence="5">
    <location>
        <begin position="622"/>
        <end position="636"/>
    </location>
</feature>
<dbReference type="GO" id="GO:0006364">
    <property type="term" value="P:rRNA processing"/>
    <property type="evidence" value="ECO:0007669"/>
    <property type="project" value="UniProtKB-KW"/>
</dbReference>
<keyword evidence="4" id="KW-0539">Nucleus</keyword>
<feature type="compositionally biased region" description="Basic and acidic residues" evidence="5">
    <location>
        <begin position="517"/>
        <end position="527"/>
    </location>
</feature>
<evidence type="ECO:0000256" key="3">
    <source>
        <dbReference type="ARBA" id="ARBA00022552"/>
    </source>
</evidence>
<feature type="region of interest" description="Disordered" evidence="5">
    <location>
        <begin position="301"/>
        <end position="332"/>
    </location>
</feature>
<dbReference type="CTD" id="44391"/>
<name>A0A9R0E2L4_SPOFR</name>
<dbReference type="RefSeq" id="XP_050558127.1">
    <property type="nucleotide sequence ID" value="XM_050702170.1"/>
</dbReference>
<evidence type="ECO:0000256" key="4">
    <source>
        <dbReference type="ARBA" id="ARBA00023242"/>
    </source>
</evidence>
<dbReference type="PANTHER" id="PTHR13026:SF0">
    <property type="entry name" value="RIBOSOMAL RNA PROCESSING 1B"/>
    <property type="match status" value="1"/>
</dbReference>
<dbReference type="InterPro" id="IPR010301">
    <property type="entry name" value="RRP1"/>
</dbReference>
<dbReference type="GO" id="GO:0005634">
    <property type="term" value="C:nucleus"/>
    <property type="evidence" value="ECO:0007669"/>
    <property type="project" value="UniProtKB-SubCell"/>
</dbReference>
<reference evidence="7 8" key="1">
    <citation type="submission" date="2025-04" db="UniProtKB">
        <authorList>
            <consortium name="RefSeq"/>
        </authorList>
    </citation>
    <scope>IDENTIFICATION</scope>
    <source>
        <tissue evidence="7 8">Whole larval tissue</tissue>
    </source>
</reference>
<feature type="region of interest" description="Disordered" evidence="5">
    <location>
        <begin position="462"/>
        <end position="675"/>
    </location>
</feature>
<evidence type="ECO:0000256" key="1">
    <source>
        <dbReference type="ARBA" id="ARBA00004123"/>
    </source>
</evidence>
<evidence type="ECO:0000313" key="7">
    <source>
        <dbReference type="RefSeq" id="XP_050558127.1"/>
    </source>
</evidence>
<dbReference type="RefSeq" id="XP_050558128.1">
    <property type="nucleotide sequence ID" value="XM_050702171.1"/>
</dbReference>
<dbReference type="OrthoDB" id="2019504at2759"/>
<dbReference type="GO" id="GO:0030688">
    <property type="term" value="C:preribosome, small subunit precursor"/>
    <property type="evidence" value="ECO:0007669"/>
    <property type="project" value="InterPro"/>
</dbReference>
<keyword evidence="6" id="KW-1185">Reference proteome</keyword>
<comment type="subcellular location">
    <subcellularLocation>
        <location evidence="1">Nucleus</location>
    </subcellularLocation>
</comment>
<dbReference type="Proteomes" id="UP000829999">
    <property type="component" value="Chromosome 21"/>
</dbReference>
<protein>
    <submittedName>
        <fullName evidence="7 8">Ribosomal RNA processing protein 1 homolog</fullName>
    </submittedName>
</protein>
<feature type="compositionally biased region" description="Basic and acidic residues" evidence="5">
    <location>
        <begin position="542"/>
        <end position="600"/>
    </location>
</feature>
<evidence type="ECO:0000313" key="6">
    <source>
        <dbReference type="Proteomes" id="UP000829999"/>
    </source>
</evidence>
<gene>
    <name evidence="7 8" type="primary">LOC118280396</name>
</gene>
<organism evidence="6 7">
    <name type="scientific">Spodoptera frugiperda</name>
    <name type="common">Fall armyworm</name>
    <dbReference type="NCBI Taxonomy" id="7108"/>
    <lineage>
        <taxon>Eukaryota</taxon>
        <taxon>Metazoa</taxon>
        <taxon>Ecdysozoa</taxon>
        <taxon>Arthropoda</taxon>
        <taxon>Hexapoda</taxon>
        <taxon>Insecta</taxon>
        <taxon>Pterygota</taxon>
        <taxon>Neoptera</taxon>
        <taxon>Endopterygota</taxon>
        <taxon>Lepidoptera</taxon>
        <taxon>Glossata</taxon>
        <taxon>Ditrysia</taxon>
        <taxon>Noctuoidea</taxon>
        <taxon>Noctuidae</taxon>
        <taxon>Amphipyrinae</taxon>
        <taxon>Spodoptera</taxon>
    </lineage>
</organism>
<comment type="similarity">
    <text evidence="2">Belongs to the RRP1 family.</text>
</comment>
<feature type="region of interest" description="Disordered" evidence="5">
    <location>
        <begin position="724"/>
        <end position="764"/>
    </location>
</feature>
<feature type="compositionally biased region" description="Basic and acidic residues" evidence="5">
    <location>
        <begin position="644"/>
        <end position="666"/>
    </location>
</feature>
<evidence type="ECO:0000256" key="5">
    <source>
        <dbReference type="SAM" id="MobiDB-lite"/>
    </source>
</evidence>
<feature type="compositionally biased region" description="Acidic residues" evidence="5">
    <location>
        <begin position="308"/>
        <end position="325"/>
    </location>
</feature>
<dbReference type="GeneID" id="118280396"/>
<dbReference type="PANTHER" id="PTHR13026">
    <property type="entry name" value="NNP-1 PROTEIN NOVEL NUCLEAR PROTEIN 1 NOP52"/>
    <property type="match status" value="1"/>
</dbReference>
<proteinExistence type="inferred from homology"/>
<evidence type="ECO:0000256" key="2">
    <source>
        <dbReference type="ARBA" id="ARBA00006374"/>
    </source>
</evidence>
<dbReference type="AlphaFoldDB" id="A0A9R0E2L4"/>
<keyword evidence="3" id="KW-0698">rRNA processing</keyword>
<accession>A0A9R0E2L4</accession>